<keyword evidence="4" id="KW-0698">rRNA processing</keyword>
<accession>A0A6L2Q7Q5</accession>
<evidence type="ECO:0000256" key="6">
    <source>
        <dbReference type="ARBA" id="ARBA00024695"/>
    </source>
</evidence>
<proteinExistence type="inferred from homology"/>
<evidence type="ECO:0000313" key="7">
    <source>
        <dbReference type="EMBL" id="GFG37837.1"/>
    </source>
</evidence>
<reference evidence="8" key="1">
    <citation type="submission" date="2020-01" db="EMBL/GenBank/DDBJ databases">
        <title>Draft genome sequence of the Termite Coptotermes fromosanus.</title>
        <authorList>
            <person name="Itakura S."/>
            <person name="Yosikawa Y."/>
            <person name="Umezawa K."/>
        </authorList>
    </citation>
    <scope>NUCLEOTIDE SEQUENCE [LARGE SCALE GENOMIC DNA]</scope>
</reference>
<keyword evidence="8" id="KW-1185">Reference proteome</keyword>
<dbReference type="AlphaFoldDB" id="A0A6L2Q7Q5"/>
<dbReference type="EMBL" id="BLKM01012920">
    <property type="protein sequence ID" value="GFG37837.1"/>
    <property type="molecule type" value="Genomic_DNA"/>
</dbReference>
<comment type="caution">
    <text evidence="7">The sequence shown here is derived from an EMBL/GenBank/DDBJ whole genome shotgun (WGS) entry which is preliminary data.</text>
</comment>
<protein>
    <recommendedName>
        <fullName evidence="9">Nucleolar protein 14</fullName>
    </recommendedName>
</protein>
<dbReference type="GO" id="GO:0030692">
    <property type="term" value="C:Noc4p-Nop14p complex"/>
    <property type="evidence" value="ECO:0007669"/>
    <property type="project" value="TreeGrafter"/>
</dbReference>
<comment type="subcellular location">
    <subcellularLocation>
        <location evidence="1">Nucleus</location>
        <location evidence="1">Nucleolus</location>
    </subcellularLocation>
</comment>
<evidence type="ECO:0000256" key="4">
    <source>
        <dbReference type="ARBA" id="ARBA00022552"/>
    </source>
</evidence>
<evidence type="ECO:0008006" key="9">
    <source>
        <dbReference type="Google" id="ProtNLM"/>
    </source>
</evidence>
<name>A0A6L2Q7Q5_COPFO</name>
<dbReference type="PANTHER" id="PTHR23183:SF0">
    <property type="entry name" value="NUCLEOLAR PROTEIN 14"/>
    <property type="match status" value="1"/>
</dbReference>
<organism evidence="7 8">
    <name type="scientific">Coptotermes formosanus</name>
    <name type="common">Formosan subterranean termite</name>
    <dbReference type="NCBI Taxonomy" id="36987"/>
    <lineage>
        <taxon>Eukaryota</taxon>
        <taxon>Metazoa</taxon>
        <taxon>Ecdysozoa</taxon>
        <taxon>Arthropoda</taxon>
        <taxon>Hexapoda</taxon>
        <taxon>Insecta</taxon>
        <taxon>Pterygota</taxon>
        <taxon>Neoptera</taxon>
        <taxon>Polyneoptera</taxon>
        <taxon>Dictyoptera</taxon>
        <taxon>Blattodea</taxon>
        <taxon>Blattoidea</taxon>
        <taxon>Termitoidae</taxon>
        <taxon>Rhinotermitidae</taxon>
        <taxon>Coptotermes</taxon>
    </lineage>
</organism>
<gene>
    <name evidence="7" type="ORF">Cfor_04933</name>
</gene>
<dbReference type="GO" id="GO:0030490">
    <property type="term" value="P:maturation of SSU-rRNA"/>
    <property type="evidence" value="ECO:0007669"/>
    <property type="project" value="TreeGrafter"/>
</dbReference>
<dbReference type="InterPro" id="IPR007276">
    <property type="entry name" value="Nop14"/>
</dbReference>
<dbReference type="GO" id="GO:0032040">
    <property type="term" value="C:small-subunit processome"/>
    <property type="evidence" value="ECO:0007669"/>
    <property type="project" value="InterPro"/>
</dbReference>
<evidence type="ECO:0000313" key="8">
    <source>
        <dbReference type="Proteomes" id="UP000502823"/>
    </source>
</evidence>
<dbReference type="InParanoid" id="A0A6L2Q7Q5"/>
<dbReference type="Proteomes" id="UP000502823">
    <property type="component" value="Unassembled WGS sequence"/>
</dbReference>
<sequence>MLKPTVVMGLDVDYLPHDAVHVMQRGGDIDQLVVPHLYDLTHIAPKNAGYCVAEVLKEKQQDFREHSSSFPGLDTLVFLKLVSHLFPTSDFRHPVTTPAFVFMCQMLHQCKVKTYRDVAVGLFLVTLIMEYTVLSKRFSPAAISFLHGVLDMAVPKTNIKSASVVYPVRITAKARNLLVVSEPSVVSDMRTQLMNVDDLREKIPEDGSFKLRALHTAVKLLLEFCCHLENLSASYHIFKPVVNTLKQIDVEKYPRFLQEDICSVISKTEEMAHKKLQFMVMEKKKPKALRLYEPRIEEVFDGRKRRPMGKARQEHEKLLHKYKREMKGAIREIRRDKSFLAKLKLKETLQNDMERKQKVKEIFGSAAMQQGELRKLKRKK</sequence>
<evidence type="ECO:0000256" key="3">
    <source>
        <dbReference type="ARBA" id="ARBA00022517"/>
    </source>
</evidence>
<keyword evidence="5" id="KW-0539">Nucleus</keyword>
<dbReference type="OrthoDB" id="441771at2759"/>
<evidence type="ECO:0000256" key="2">
    <source>
        <dbReference type="ARBA" id="ARBA00007466"/>
    </source>
</evidence>
<dbReference type="Pfam" id="PF04147">
    <property type="entry name" value="Nop14"/>
    <property type="match status" value="1"/>
</dbReference>
<comment type="function">
    <text evidence="6">Involved in nucleolar processing of pre-18S ribosomal RNA. Has a role in the nuclear export of 40S pre-ribosomal subunit to the cytoplasm.</text>
</comment>
<evidence type="ECO:0000256" key="1">
    <source>
        <dbReference type="ARBA" id="ARBA00004604"/>
    </source>
</evidence>
<keyword evidence="3" id="KW-0690">Ribosome biogenesis</keyword>
<evidence type="ECO:0000256" key="5">
    <source>
        <dbReference type="ARBA" id="ARBA00023242"/>
    </source>
</evidence>
<dbReference type="PANTHER" id="PTHR23183">
    <property type="entry name" value="NOP14"/>
    <property type="match status" value="1"/>
</dbReference>
<comment type="similarity">
    <text evidence="2">Belongs to the NOP14 family.</text>
</comment>